<dbReference type="AlphaFoldDB" id="S2L9F0"/>
<feature type="compositionally biased region" description="Acidic residues" evidence="1">
    <location>
        <begin position="52"/>
        <end position="65"/>
    </location>
</feature>
<dbReference type="Proteomes" id="UP000014463">
    <property type="component" value="Unassembled WGS sequence"/>
</dbReference>
<protein>
    <submittedName>
        <fullName evidence="2">Uncharacterized protein</fullName>
    </submittedName>
</protein>
<sequence>MLRNAIEIRKVFGKEGVRYEVYDADTGTSLGVYDTIAGAEEMRQSMKSSQDAEQEEANDPDPTVE</sequence>
<dbReference type="RefSeq" id="WP_016415201.1">
    <property type="nucleotide sequence ID" value="NZ_AUAB01000001.1"/>
</dbReference>
<evidence type="ECO:0000313" key="3">
    <source>
        <dbReference type="Proteomes" id="UP000014463"/>
    </source>
</evidence>
<organism evidence="2 3">
    <name type="scientific">Litchfieldella anticariensis (strain DSM 16096 / CECT 5854 / CIP 108499 / LMG 22089 / FP35)</name>
    <name type="common">Halomonas anticariensis</name>
    <dbReference type="NCBI Taxonomy" id="1121939"/>
    <lineage>
        <taxon>Bacteria</taxon>
        <taxon>Pseudomonadati</taxon>
        <taxon>Pseudomonadota</taxon>
        <taxon>Gammaproteobacteria</taxon>
        <taxon>Oceanospirillales</taxon>
        <taxon>Halomonadaceae</taxon>
        <taxon>Litchfieldella</taxon>
    </lineage>
</organism>
<reference evidence="2 3" key="1">
    <citation type="journal article" date="2013" name="Genome Announc.">
        <title>Draft genome sequence of the moderately halophilic gammaproteobacterium Halomonas anticariensis FP35.</title>
        <authorList>
            <person name="Tahrioui A."/>
            <person name="Quesada E."/>
            <person name="Llamas I."/>
        </authorList>
    </citation>
    <scope>NUCLEOTIDE SEQUENCE [LARGE SCALE GENOMIC DNA]</scope>
    <source>
        <strain evidence="3">DSM 16096 / CECT 5854 / LMG 22089 / FP35</strain>
    </source>
</reference>
<evidence type="ECO:0000256" key="1">
    <source>
        <dbReference type="SAM" id="MobiDB-lite"/>
    </source>
</evidence>
<dbReference type="PATRIC" id="fig|1121939.11.peg.721"/>
<evidence type="ECO:0000313" key="2">
    <source>
        <dbReference type="EMBL" id="EPC04464.1"/>
    </source>
</evidence>
<proteinExistence type="predicted"/>
<dbReference type="EMBL" id="ASTJ01000011">
    <property type="protein sequence ID" value="EPC04464.1"/>
    <property type="molecule type" value="Genomic_DNA"/>
</dbReference>
<keyword evidence="3" id="KW-1185">Reference proteome</keyword>
<dbReference type="OrthoDB" id="6169918at2"/>
<comment type="caution">
    <text evidence="2">The sequence shown here is derived from an EMBL/GenBank/DDBJ whole genome shotgun (WGS) entry which is preliminary data.</text>
</comment>
<feature type="region of interest" description="Disordered" evidence="1">
    <location>
        <begin position="41"/>
        <end position="65"/>
    </location>
</feature>
<dbReference type="STRING" id="1121939.L861_03825"/>
<accession>S2L9F0</accession>
<gene>
    <name evidence="2" type="ORF">L861_03825</name>
</gene>
<name>S2L9F0_LITA3</name>